<evidence type="ECO:0000256" key="3">
    <source>
        <dbReference type="ARBA" id="ARBA00022989"/>
    </source>
</evidence>
<feature type="domain" description="Cation/H+ exchanger transmembrane" evidence="7">
    <location>
        <begin position="6"/>
        <end position="328"/>
    </location>
</feature>
<dbReference type="OrthoDB" id="5327978at2759"/>
<evidence type="ECO:0000313" key="8">
    <source>
        <dbReference type="EMBL" id="PGH01471.1"/>
    </source>
</evidence>
<dbReference type="Pfam" id="PF00999">
    <property type="entry name" value="Na_H_Exchanger"/>
    <property type="match status" value="1"/>
</dbReference>
<feature type="transmembrane region" description="Helical" evidence="5">
    <location>
        <begin position="231"/>
        <end position="252"/>
    </location>
</feature>
<dbReference type="GO" id="GO:0036376">
    <property type="term" value="P:sodium ion export across plasma membrane"/>
    <property type="evidence" value="ECO:0007669"/>
    <property type="project" value="InterPro"/>
</dbReference>
<evidence type="ECO:0000256" key="2">
    <source>
        <dbReference type="ARBA" id="ARBA00022692"/>
    </source>
</evidence>
<dbReference type="GO" id="GO:0015385">
    <property type="term" value="F:sodium:proton antiporter activity"/>
    <property type="evidence" value="ECO:0007669"/>
    <property type="project" value="InterPro"/>
</dbReference>
<dbReference type="AlphaFoldDB" id="A0A2B7WY75"/>
<dbReference type="PANTHER" id="PTHR31382:SF1">
    <property type="entry name" value="SODIUM ION_PROTON EXCHANGER (EUROFUNG)"/>
    <property type="match status" value="1"/>
</dbReference>
<protein>
    <recommendedName>
        <fullName evidence="7">Cation/H+ exchanger transmembrane domain-containing protein</fullName>
    </recommendedName>
</protein>
<feature type="transmembrane region" description="Helical" evidence="5">
    <location>
        <begin position="309"/>
        <end position="329"/>
    </location>
</feature>
<dbReference type="GO" id="GO:0120029">
    <property type="term" value="P:proton export across plasma membrane"/>
    <property type="evidence" value="ECO:0007669"/>
    <property type="project" value="InterPro"/>
</dbReference>
<comment type="subcellular location">
    <subcellularLocation>
        <location evidence="1">Membrane</location>
        <topology evidence="1">Multi-pass membrane protein</topology>
    </subcellularLocation>
</comment>
<organism evidence="8 9">
    <name type="scientific">Helicocarpus griseus UAMH5409</name>
    <dbReference type="NCBI Taxonomy" id="1447875"/>
    <lineage>
        <taxon>Eukaryota</taxon>
        <taxon>Fungi</taxon>
        <taxon>Dikarya</taxon>
        <taxon>Ascomycota</taxon>
        <taxon>Pezizomycotina</taxon>
        <taxon>Eurotiomycetes</taxon>
        <taxon>Eurotiomycetidae</taxon>
        <taxon>Onygenales</taxon>
        <taxon>Ajellomycetaceae</taxon>
        <taxon>Helicocarpus</taxon>
    </lineage>
</organism>
<feature type="transmembrane region" description="Helical" evidence="5">
    <location>
        <begin position="261"/>
        <end position="280"/>
    </location>
</feature>
<keyword evidence="3 5" id="KW-1133">Transmembrane helix</keyword>
<name>A0A2B7WY75_9EURO</name>
<reference evidence="8 9" key="1">
    <citation type="submission" date="2017-10" db="EMBL/GenBank/DDBJ databases">
        <title>Comparative genomics in systemic dimorphic fungi from Ajellomycetaceae.</title>
        <authorList>
            <person name="Munoz J.F."/>
            <person name="Mcewen J.G."/>
            <person name="Clay O.K."/>
            <person name="Cuomo C.A."/>
        </authorList>
    </citation>
    <scope>NUCLEOTIDE SEQUENCE [LARGE SCALE GENOMIC DNA]</scope>
    <source>
        <strain evidence="8 9">UAMH5409</strain>
    </source>
</reference>
<keyword evidence="9" id="KW-1185">Reference proteome</keyword>
<feature type="transmembrane region" description="Helical" evidence="5">
    <location>
        <begin position="123"/>
        <end position="142"/>
    </location>
</feature>
<evidence type="ECO:0000256" key="6">
    <source>
        <dbReference type="SAM" id="SignalP"/>
    </source>
</evidence>
<comment type="caution">
    <text evidence="8">The sequence shown here is derived from an EMBL/GenBank/DDBJ whole genome shotgun (WGS) entry which is preliminary data.</text>
</comment>
<evidence type="ECO:0000256" key="5">
    <source>
        <dbReference type="SAM" id="Phobius"/>
    </source>
</evidence>
<proteinExistence type="predicted"/>
<accession>A0A2B7WY75</accession>
<evidence type="ECO:0000259" key="7">
    <source>
        <dbReference type="Pfam" id="PF00999"/>
    </source>
</evidence>
<feature type="signal peptide" evidence="6">
    <location>
        <begin position="1"/>
        <end position="20"/>
    </location>
</feature>
<dbReference type="InterPro" id="IPR004712">
    <property type="entry name" value="Na+/H+_antiporter_fungi"/>
</dbReference>
<dbReference type="Proteomes" id="UP000223968">
    <property type="component" value="Unassembled WGS sequence"/>
</dbReference>
<feature type="transmembrane region" description="Helical" evidence="5">
    <location>
        <begin position="200"/>
        <end position="219"/>
    </location>
</feature>
<dbReference type="InterPro" id="IPR006153">
    <property type="entry name" value="Cation/H_exchanger_TM"/>
</dbReference>
<keyword evidence="2 5" id="KW-0812">Transmembrane</keyword>
<gene>
    <name evidence="8" type="ORF">AJ79_07909</name>
</gene>
<evidence type="ECO:0000256" key="4">
    <source>
        <dbReference type="ARBA" id="ARBA00023136"/>
    </source>
</evidence>
<dbReference type="PANTHER" id="PTHR31382">
    <property type="entry name" value="NA(+)/H(+) ANTIPORTER"/>
    <property type="match status" value="1"/>
</dbReference>
<dbReference type="STRING" id="1447875.A0A2B7WY75"/>
<sequence>MWLVSALFIWSIAMISDGSGATSRMPFLHALVIGACIAPTDPVLSNTIVKGRWADQHVPGPIVLLISSESGANDGLGYPFLCFALYLVKYLGTRGSSGAAGDAWAAGHWGGARSAMGMWFGETWFYVIIMSVVWGGLVGYVSRKALQACKSRGWVHMESTCGMVGSNDILASFVAANALSWDNWFRKQTKNDAFEPTVDFLLNTSIFIWFGVVCPWPSFSSSIVPLWCLPVLAIVIILLRRPIPLLIIYWLLPQVKSVKEALFMGYFGPIGVSAVFYQHFALEFLLTEVLGANGEMREDARILSETLRVIVWFMVMANIVVYGTSIPIYQSSIYIMQRTPLWQATQEEKLRVSDIWQREKQHGWIHRLEDGTMGIEHRMSLPLRRVRTYMEDNDYPDNESS</sequence>
<evidence type="ECO:0000256" key="1">
    <source>
        <dbReference type="ARBA" id="ARBA00004141"/>
    </source>
</evidence>
<dbReference type="EMBL" id="PDNB01000171">
    <property type="protein sequence ID" value="PGH01471.1"/>
    <property type="molecule type" value="Genomic_DNA"/>
</dbReference>
<feature type="chain" id="PRO_5012812420" description="Cation/H+ exchanger transmembrane domain-containing protein" evidence="6">
    <location>
        <begin position="21"/>
        <end position="401"/>
    </location>
</feature>
<dbReference type="GO" id="GO:0042391">
    <property type="term" value="P:regulation of membrane potential"/>
    <property type="evidence" value="ECO:0007669"/>
    <property type="project" value="InterPro"/>
</dbReference>
<keyword evidence="4 5" id="KW-0472">Membrane</keyword>
<dbReference type="GO" id="GO:0005886">
    <property type="term" value="C:plasma membrane"/>
    <property type="evidence" value="ECO:0007669"/>
    <property type="project" value="InterPro"/>
</dbReference>
<evidence type="ECO:0000313" key="9">
    <source>
        <dbReference type="Proteomes" id="UP000223968"/>
    </source>
</evidence>
<keyword evidence="6" id="KW-0732">Signal</keyword>